<comment type="caution">
    <text evidence="2">The sequence shown here is derived from an EMBL/GenBank/DDBJ whole genome shotgun (WGS) entry which is preliminary data.</text>
</comment>
<proteinExistence type="predicted"/>
<evidence type="ECO:0000256" key="1">
    <source>
        <dbReference type="SAM" id="MobiDB-lite"/>
    </source>
</evidence>
<evidence type="ECO:0000313" key="3">
    <source>
        <dbReference type="Proteomes" id="UP000276133"/>
    </source>
</evidence>
<name>A0A3M7PPI0_BRAPC</name>
<dbReference type="SUPFAM" id="SSF48371">
    <property type="entry name" value="ARM repeat"/>
    <property type="match status" value="1"/>
</dbReference>
<dbReference type="EMBL" id="REGN01009497">
    <property type="protein sequence ID" value="RNA01032.1"/>
    <property type="molecule type" value="Genomic_DNA"/>
</dbReference>
<protein>
    <submittedName>
        <fullName evidence="2">Catenin beta-1</fullName>
    </submittedName>
</protein>
<dbReference type="GO" id="GO:0045296">
    <property type="term" value="F:cadherin binding"/>
    <property type="evidence" value="ECO:0007669"/>
    <property type="project" value="InterPro"/>
</dbReference>
<feature type="compositionally biased region" description="Low complexity" evidence="1">
    <location>
        <begin position="63"/>
        <end position="78"/>
    </location>
</feature>
<accession>A0A3M7PPI0</accession>
<dbReference type="SMART" id="SM00185">
    <property type="entry name" value="ARM"/>
    <property type="match status" value="9"/>
</dbReference>
<feature type="compositionally biased region" description="Polar residues" evidence="1">
    <location>
        <begin position="38"/>
        <end position="62"/>
    </location>
</feature>
<dbReference type="InterPro" id="IPR011989">
    <property type="entry name" value="ARM-like"/>
</dbReference>
<dbReference type="InterPro" id="IPR016024">
    <property type="entry name" value="ARM-type_fold"/>
</dbReference>
<dbReference type="Proteomes" id="UP000276133">
    <property type="component" value="Unassembled WGS sequence"/>
</dbReference>
<dbReference type="PANTHER" id="PTHR45976">
    <property type="entry name" value="ARMADILLO SEGMENT POLARITY PROTEIN"/>
    <property type="match status" value="1"/>
</dbReference>
<dbReference type="InterPro" id="IPR000225">
    <property type="entry name" value="Armadillo"/>
</dbReference>
<evidence type="ECO:0000313" key="2">
    <source>
        <dbReference type="EMBL" id="RNA01032.1"/>
    </source>
</evidence>
<keyword evidence="3" id="KW-1185">Reference proteome</keyword>
<organism evidence="2 3">
    <name type="scientific">Brachionus plicatilis</name>
    <name type="common">Marine rotifer</name>
    <name type="synonym">Brachionus muelleri</name>
    <dbReference type="NCBI Taxonomy" id="10195"/>
    <lineage>
        <taxon>Eukaryota</taxon>
        <taxon>Metazoa</taxon>
        <taxon>Spiralia</taxon>
        <taxon>Gnathifera</taxon>
        <taxon>Rotifera</taxon>
        <taxon>Eurotatoria</taxon>
        <taxon>Monogononta</taxon>
        <taxon>Pseudotrocha</taxon>
        <taxon>Ploima</taxon>
        <taxon>Brachionidae</taxon>
        <taxon>Brachionus</taxon>
    </lineage>
</organism>
<reference evidence="2 3" key="1">
    <citation type="journal article" date="2018" name="Sci. Rep.">
        <title>Genomic signatures of local adaptation to the degree of environmental predictability in rotifers.</title>
        <authorList>
            <person name="Franch-Gras L."/>
            <person name="Hahn C."/>
            <person name="Garcia-Roger E.M."/>
            <person name="Carmona M.J."/>
            <person name="Serra M."/>
            <person name="Gomez A."/>
        </authorList>
    </citation>
    <scope>NUCLEOTIDE SEQUENCE [LARGE SCALE GENOMIC DNA]</scope>
    <source>
        <strain evidence="2">HYR1</strain>
    </source>
</reference>
<dbReference type="PRINTS" id="PR01869">
    <property type="entry name" value="BCATNINFAMLY"/>
</dbReference>
<feature type="region of interest" description="Disordered" evidence="1">
    <location>
        <begin position="38"/>
        <end position="86"/>
    </location>
</feature>
<gene>
    <name evidence="2" type="ORF">BpHYR1_019753</name>
</gene>
<dbReference type="Gene3D" id="1.25.10.10">
    <property type="entry name" value="Leucine-rich Repeat Variant"/>
    <property type="match status" value="1"/>
</dbReference>
<dbReference type="AlphaFoldDB" id="A0A3M7PPI0"/>
<dbReference type="STRING" id="10195.A0A3M7PPI0"/>
<dbReference type="OrthoDB" id="195736at2759"/>
<sequence>MEYQPSYNYQFGSLPDATQSSEKALMWSHTQYMTESGYSTQAPSISSMDSYMNTDSQKTDATAPQPVQQQQVAAAESVQPPPEQEEDNAVANWINYQDNSEMALKAIPDLLKLLIDEDLVVVQQAAILLNQMARMEGPRQALIQTSNAVQCLVDCLNTTADLETARSLVGALYGISTQKQSGTQAIVNSKALQPLVKMLSAPMDTIVSYAITTLHNVLLDCGDKVKMLLRKMGMIHQMIPLLNHGQNVKFLSIVVDCLQLLAFGNSEAKQVILELGGTQLIVTLLMNQSNQYHKLLLNLTRLLKVLSVCANNKQALVNLNTMQTLSLMINSQKSADILQNCLIILRNLSDAATRVNGLEQLVQNLLNLLSQIASQNQENSVTLMTLTAGILSNLTCNNENNKKAALRANGVQVLFKIVQQNVAAGKSTLIEPCLCAIRHITNRYSDYLLAQEQVRSLQGIPLLTQLASIQPRAWGCVKALLGIVRNLCNNSLNSAQLKQNCVIEKLMQILYDAYTEINVKTNNGAQVVSVVKVDDVNLMDIVELSSTCLLMLAKEHTNQIIMKDLDCIGFFVQMFFSPLSQIQKSAASLLAELSANRECAVVIEAQSGLQQFVQANFCNQFGQLKSIAELGSAGNSAHASVILQHVTTLMQRLQEHKSVHRNASFSGNFAAPQAEQFGHPMYFNQQFPSDVTFNPSGFF</sequence>
<dbReference type="GO" id="GO:0007155">
    <property type="term" value="P:cell adhesion"/>
    <property type="evidence" value="ECO:0007669"/>
    <property type="project" value="InterPro"/>
</dbReference>
<dbReference type="InterPro" id="IPR013284">
    <property type="entry name" value="Beta-catenin"/>
</dbReference>